<proteinExistence type="predicted"/>
<dbReference type="Gramene" id="GBG75370">
    <property type="protein sequence ID" value="GBG75370"/>
    <property type="gene ID" value="CBR_g19999"/>
</dbReference>
<feature type="region of interest" description="Disordered" evidence="3">
    <location>
        <begin position="531"/>
        <end position="589"/>
    </location>
</feature>
<keyword evidence="6" id="KW-1185">Reference proteome</keyword>
<organism evidence="5 6">
    <name type="scientific">Chara braunii</name>
    <name type="common">Braun's stonewort</name>
    <dbReference type="NCBI Taxonomy" id="69332"/>
    <lineage>
        <taxon>Eukaryota</taxon>
        <taxon>Viridiplantae</taxon>
        <taxon>Streptophyta</taxon>
        <taxon>Charophyceae</taxon>
        <taxon>Charales</taxon>
        <taxon>Characeae</taxon>
        <taxon>Chara</taxon>
    </lineage>
</organism>
<protein>
    <recommendedName>
        <fullName evidence="4">DNA methylase N-4/N-6 domain-containing protein</fullName>
    </recommendedName>
</protein>
<keyword evidence="2" id="KW-0808">Transferase</keyword>
<dbReference type="Pfam" id="PF01555">
    <property type="entry name" value="N6_N4_Mtase"/>
    <property type="match status" value="1"/>
</dbReference>
<feature type="domain" description="DNA methylase N-4/N-6" evidence="4">
    <location>
        <begin position="350"/>
        <end position="411"/>
    </location>
</feature>
<dbReference type="AlphaFoldDB" id="A0A388KZ86"/>
<evidence type="ECO:0000256" key="1">
    <source>
        <dbReference type="ARBA" id="ARBA00022603"/>
    </source>
</evidence>
<evidence type="ECO:0000259" key="4">
    <source>
        <dbReference type="Pfam" id="PF01555"/>
    </source>
</evidence>
<dbReference type="GO" id="GO:0003677">
    <property type="term" value="F:DNA binding"/>
    <property type="evidence" value="ECO:0007669"/>
    <property type="project" value="InterPro"/>
</dbReference>
<gene>
    <name evidence="5" type="ORF">CBR_g19999</name>
</gene>
<dbReference type="Gene3D" id="3.40.50.150">
    <property type="entry name" value="Vaccinia Virus protein VP39"/>
    <property type="match status" value="1"/>
</dbReference>
<accession>A0A388KZ86</accession>
<sequence>MEDSSLEVKPVPPKKKKATRFDAAEALRQANQFFNPHAPMEDGKIVAEAINMHQAPWVEMGSLDDDSVLPILEQVVAKQLAIEGMRKKYEVAKRLGRVVKFFVNETGSTDWDECKSLYPMHTTKDLLEPFESNWRAKGDVPKALVAHVERAKAWKELNDKRVGESRRTKQKMAMAEEATAHFSDWTEIRDGDHSGFVKVLEGDMLDLNNLQKPLPFSLTICDFPYGFDLPMSVDDNRHFPEDDIVHVLQNIKEVCMGPLWTVVGFCSLDVMSYVRSAFAMVCHSGQEVITWCKPNVMNTDGPRLISATKFCVIGYYSVSGKREAAHYNFASTDVLHNYRIFDAVMKKYNHPLDLEVLCPYQKPVALYDWLVDKFSPPGSYVIDAFSGSGTGAIACVLCNRNCLVVEKNSRCISGIRSRILNDIGPTIERERRRKEAEEEEKHYNHAFIAEEEVTGTSAQPTHDELKVISPAKIMLAPSAVSGEAVTTTAAQAVMGEGAPAAAEGTAATGAAAAAREARVVGPVATATATTPTTAAAAAQRSQGSCAEPAASQDSSRGTTTRSRKRKLAAEEVTSPKATTHVIALSSKGH</sequence>
<dbReference type="SUPFAM" id="SSF53335">
    <property type="entry name" value="S-adenosyl-L-methionine-dependent methyltransferases"/>
    <property type="match status" value="1"/>
</dbReference>
<keyword evidence="1" id="KW-0489">Methyltransferase</keyword>
<dbReference type="InterPro" id="IPR029063">
    <property type="entry name" value="SAM-dependent_MTases_sf"/>
</dbReference>
<comment type="caution">
    <text evidence="5">The sequence shown here is derived from an EMBL/GenBank/DDBJ whole genome shotgun (WGS) entry which is preliminary data.</text>
</comment>
<name>A0A388KZ86_CHABU</name>
<reference evidence="5 6" key="1">
    <citation type="journal article" date="2018" name="Cell">
        <title>The Chara Genome: Secondary Complexity and Implications for Plant Terrestrialization.</title>
        <authorList>
            <person name="Nishiyama T."/>
            <person name="Sakayama H."/>
            <person name="Vries J.D."/>
            <person name="Buschmann H."/>
            <person name="Saint-Marcoux D."/>
            <person name="Ullrich K.K."/>
            <person name="Haas F.B."/>
            <person name="Vanderstraeten L."/>
            <person name="Becker D."/>
            <person name="Lang D."/>
            <person name="Vosolsobe S."/>
            <person name="Rombauts S."/>
            <person name="Wilhelmsson P.K.I."/>
            <person name="Janitza P."/>
            <person name="Kern R."/>
            <person name="Heyl A."/>
            <person name="Rumpler F."/>
            <person name="Villalobos L.I.A.C."/>
            <person name="Clay J.M."/>
            <person name="Skokan R."/>
            <person name="Toyoda A."/>
            <person name="Suzuki Y."/>
            <person name="Kagoshima H."/>
            <person name="Schijlen E."/>
            <person name="Tajeshwar N."/>
            <person name="Catarino B."/>
            <person name="Hetherington A.J."/>
            <person name="Saltykova A."/>
            <person name="Bonnot C."/>
            <person name="Breuninger H."/>
            <person name="Symeonidi A."/>
            <person name="Radhakrishnan G.V."/>
            <person name="Van Nieuwerburgh F."/>
            <person name="Deforce D."/>
            <person name="Chang C."/>
            <person name="Karol K.G."/>
            <person name="Hedrich R."/>
            <person name="Ulvskov P."/>
            <person name="Glockner G."/>
            <person name="Delwiche C.F."/>
            <person name="Petrasek J."/>
            <person name="Van de Peer Y."/>
            <person name="Friml J."/>
            <person name="Beilby M."/>
            <person name="Dolan L."/>
            <person name="Kohara Y."/>
            <person name="Sugano S."/>
            <person name="Fujiyama A."/>
            <person name="Delaux P.-M."/>
            <person name="Quint M."/>
            <person name="TheiBen G."/>
            <person name="Hagemann M."/>
            <person name="Harholt J."/>
            <person name="Dunand C."/>
            <person name="Zachgo S."/>
            <person name="Langdale J."/>
            <person name="Maumus F."/>
            <person name="Straeten D.V.D."/>
            <person name="Gould S.B."/>
            <person name="Rensing S.A."/>
        </authorList>
    </citation>
    <scope>NUCLEOTIDE SEQUENCE [LARGE SCALE GENOMIC DNA]</scope>
    <source>
        <strain evidence="5 6">S276</strain>
    </source>
</reference>
<dbReference type="GO" id="GO:0008170">
    <property type="term" value="F:N-methyltransferase activity"/>
    <property type="evidence" value="ECO:0007669"/>
    <property type="project" value="InterPro"/>
</dbReference>
<dbReference type="OrthoDB" id="5988050at2759"/>
<dbReference type="InterPro" id="IPR002941">
    <property type="entry name" value="DNA_methylase_N4/N6"/>
</dbReference>
<dbReference type="Proteomes" id="UP000265515">
    <property type="component" value="Unassembled WGS sequence"/>
</dbReference>
<dbReference type="GO" id="GO:0032259">
    <property type="term" value="P:methylation"/>
    <property type="evidence" value="ECO:0007669"/>
    <property type="project" value="UniProtKB-KW"/>
</dbReference>
<evidence type="ECO:0000256" key="3">
    <source>
        <dbReference type="SAM" id="MobiDB-lite"/>
    </source>
</evidence>
<dbReference type="EMBL" id="BFEA01000223">
    <property type="protein sequence ID" value="GBG75370.1"/>
    <property type="molecule type" value="Genomic_DNA"/>
</dbReference>
<evidence type="ECO:0000256" key="2">
    <source>
        <dbReference type="ARBA" id="ARBA00022679"/>
    </source>
</evidence>
<evidence type="ECO:0000313" key="6">
    <source>
        <dbReference type="Proteomes" id="UP000265515"/>
    </source>
</evidence>
<evidence type="ECO:0000313" key="5">
    <source>
        <dbReference type="EMBL" id="GBG75370.1"/>
    </source>
</evidence>